<dbReference type="AlphaFoldDB" id="Q7UMS5"/>
<evidence type="ECO:0000256" key="1">
    <source>
        <dbReference type="SAM" id="Phobius"/>
    </source>
</evidence>
<dbReference type="PATRIC" id="fig|243090.15.peg.4143"/>
<protein>
    <recommendedName>
        <fullName evidence="4">DUF1573 domain-containing protein</fullName>
    </recommendedName>
</protein>
<keyword evidence="3" id="KW-1185">Reference proteome</keyword>
<dbReference type="EnsemblBacteria" id="CAD75828">
    <property type="protein sequence ID" value="CAD75828"/>
    <property type="gene ID" value="RB8625"/>
</dbReference>
<dbReference type="RefSeq" id="WP_011121941.1">
    <property type="nucleotide sequence ID" value="NC_005027.1"/>
</dbReference>
<dbReference type="EMBL" id="BX294148">
    <property type="protein sequence ID" value="CAD75828.1"/>
    <property type="molecule type" value="Genomic_DNA"/>
</dbReference>
<evidence type="ECO:0000313" key="3">
    <source>
        <dbReference type="Proteomes" id="UP000001025"/>
    </source>
</evidence>
<dbReference type="Proteomes" id="UP000001025">
    <property type="component" value="Chromosome"/>
</dbReference>
<organism evidence="2 3">
    <name type="scientific">Rhodopirellula baltica (strain DSM 10527 / NCIMB 13988 / SH1)</name>
    <dbReference type="NCBI Taxonomy" id="243090"/>
    <lineage>
        <taxon>Bacteria</taxon>
        <taxon>Pseudomonadati</taxon>
        <taxon>Planctomycetota</taxon>
        <taxon>Planctomycetia</taxon>
        <taxon>Pirellulales</taxon>
        <taxon>Pirellulaceae</taxon>
        <taxon>Rhodopirellula</taxon>
    </lineage>
</organism>
<dbReference type="STRING" id="243090.RB8625"/>
<dbReference type="InParanoid" id="Q7UMS5"/>
<name>Q7UMS5_RHOBA</name>
<proteinExistence type="predicted"/>
<keyword evidence="1" id="KW-1133">Transmembrane helix</keyword>
<dbReference type="HOGENOM" id="CLU_1685210_0_0_0"/>
<reference evidence="2 3" key="1">
    <citation type="journal article" date="2003" name="Proc. Natl. Acad. Sci. U.S.A.">
        <title>Complete genome sequence of the marine planctomycete Pirellula sp. strain 1.</title>
        <authorList>
            <person name="Gloeckner F.O."/>
            <person name="Kube M."/>
            <person name="Bauer M."/>
            <person name="Teeling H."/>
            <person name="Lombardot T."/>
            <person name="Ludwig W."/>
            <person name="Gade D."/>
            <person name="Beck A."/>
            <person name="Borzym K."/>
            <person name="Heitmann K."/>
            <person name="Rabus R."/>
            <person name="Schlesner H."/>
            <person name="Amann R."/>
            <person name="Reinhardt R."/>
        </authorList>
    </citation>
    <scope>NUCLEOTIDE SEQUENCE [LARGE SCALE GENOMIC DNA]</scope>
    <source>
        <strain evidence="3">DSM 10527 / NCIMB 13988 / SH1</strain>
    </source>
</reference>
<keyword evidence="1" id="KW-0472">Membrane</keyword>
<evidence type="ECO:0008006" key="4">
    <source>
        <dbReference type="Google" id="ProtNLM"/>
    </source>
</evidence>
<sequence length="156" mass="16794">MNATNVSTGPRSQTRYALIAGLSLVAIACAVSFYESAQPSSSTPLVSYNIPTSIAPGEHFQLELLVDNPSSRPISIASIFTCCGMKMEPSRGIVPSHGQIVFPGSATMPDQSAEFVWRGTICFGTQELKQVDFEIKVTPASDQPGLGRTEQQNDRR</sequence>
<accession>Q7UMS5</accession>
<evidence type="ECO:0000313" key="2">
    <source>
        <dbReference type="EMBL" id="CAD75828.1"/>
    </source>
</evidence>
<feature type="transmembrane region" description="Helical" evidence="1">
    <location>
        <begin position="16"/>
        <end position="34"/>
    </location>
</feature>
<dbReference type="KEGG" id="rba:RB8625"/>
<gene>
    <name evidence="2" type="ordered locus">RB8625</name>
</gene>
<keyword evidence="1" id="KW-0812">Transmembrane</keyword>